<dbReference type="GO" id="GO:0005737">
    <property type="term" value="C:cytoplasm"/>
    <property type="evidence" value="ECO:0007669"/>
    <property type="project" value="TreeGrafter"/>
</dbReference>
<reference evidence="5" key="1">
    <citation type="submission" date="2020-05" db="EMBL/GenBank/DDBJ databases">
        <title>Phylogenomic resolution of chytrid fungi.</title>
        <authorList>
            <person name="Stajich J.E."/>
            <person name="Amses K."/>
            <person name="Simmons R."/>
            <person name="Seto K."/>
            <person name="Myers J."/>
            <person name="Bonds A."/>
            <person name="Quandt C.A."/>
            <person name="Barry K."/>
            <person name="Liu P."/>
            <person name="Grigoriev I."/>
            <person name="Longcore J.E."/>
            <person name="James T.Y."/>
        </authorList>
    </citation>
    <scope>NUCLEOTIDE SEQUENCE</scope>
    <source>
        <strain evidence="5">JEL0379</strain>
    </source>
</reference>
<keyword evidence="2" id="KW-0677">Repeat</keyword>
<keyword evidence="1" id="KW-0433">Leucine-rich repeat</keyword>
<proteinExistence type="predicted"/>
<name>A0AAD5TD36_9FUNG</name>
<feature type="coiled-coil region" evidence="3">
    <location>
        <begin position="391"/>
        <end position="446"/>
    </location>
</feature>
<dbReference type="AlphaFoldDB" id="A0AAD5TD36"/>
<feature type="compositionally biased region" description="Low complexity" evidence="4">
    <location>
        <begin position="299"/>
        <end position="310"/>
    </location>
</feature>
<keyword evidence="3" id="KW-0175">Coiled coil</keyword>
<dbReference type="InterPro" id="IPR003591">
    <property type="entry name" value="Leu-rich_rpt_typical-subtyp"/>
</dbReference>
<dbReference type="PANTHER" id="PTHR15454:SF56">
    <property type="entry name" value="PROTEIN PHOSPHATASE 1 REGULATORY SUBUNIT 7-RELATED"/>
    <property type="match status" value="1"/>
</dbReference>
<feature type="coiled-coil region" evidence="3">
    <location>
        <begin position="969"/>
        <end position="1010"/>
    </location>
</feature>
<dbReference type="EMBL" id="JADGJQ010000085">
    <property type="protein sequence ID" value="KAJ3171781.1"/>
    <property type="molecule type" value="Genomic_DNA"/>
</dbReference>
<feature type="coiled-coil region" evidence="3">
    <location>
        <begin position="552"/>
        <end position="883"/>
    </location>
</feature>
<dbReference type="PANTHER" id="PTHR15454">
    <property type="entry name" value="NISCHARIN RELATED"/>
    <property type="match status" value="1"/>
</dbReference>
<dbReference type="InterPro" id="IPR032675">
    <property type="entry name" value="LRR_dom_sf"/>
</dbReference>
<evidence type="ECO:0000313" key="6">
    <source>
        <dbReference type="Proteomes" id="UP001212152"/>
    </source>
</evidence>
<sequence length="1011" mass="115392">MFVSEVDSKLSTLREFISRLDALNADASGTPLDLSLVTGITLHSNRLKEIDRAIMSKFVSLTVLDLSSNLLEYIAGLEDLHQLTELNLANNRITKIENLRSLQALQVLNLSFNKIKSLEGMEQLGRGHPLQVLNVKGNEIEGLDMLLYLRGCESLKHLTLGGDESGFKVNPICQAASYRKETLAYLPQLESLDGKSRQAHQYESVDARLSALQTQVEALLKAQNSSRNVVQPAGTSADTARILRLYDEMRELRDAAYAEQRARLSNNQSGLQTRSEDFRTLEARLDTLIQAIAKRDRSPSSSARKASAHSWPQKSTCRQSRHDTTDETKRGPRFSVDSENVPPDDDALSMSSSSSEFRNSKSRERRSRHNRPVLKEQSRQKCATCGNGTLFEALKHEEKRLRENEKELLAQIDSLARELRSERDARTKFEESSKKFEQQAQQASANREQVVILQTKNAELEKAHAATKQDLDVALKGKNDAEQSLKALTADAEATKKQLAEQEEALHAARLAGQNEHDLSVALEGQLHAAEEDNARISIKWMKEREASKIKLAKAGKESEIYRDTIQQLQREVSTLHQKIASGDYDGRHQLQDFSRHMKAELKSEITEVKAAIAESHKEELNAVTKQLASTREAYVSLEEEYRKAVKEQRQAAHLKDVCAELSQQCFEQATALEQRAQKEHEMADVIKALTGLLNEQKAQIREMTVKHENDIAAFEMKDKVRELEERLRAMHRLRVELKAAKLEHSNVLKTYKELKAEKEQRREHLEQQERKAQQTIAELKAEVEKLNASIVSLSKDLENAQQTIRIKNTMLEDQNGTIRFLKQNLENKTLSKEEEELKDRLEEETLLKQELQQELETQTELIEHLQGMADDYKSERNGLRADLADVSTKLQERNDSIHLIEEEVARIRSVFGAKEEKWQQEMAAAVHAEERANLDMKISYEAQSSRLAALEREREGILQSLYLLQQDADKMSKMKEQQEFEMRALREELDRQKQKMDEKMKRLQAAFVEN</sequence>
<dbReference type="Pfam" id="PF12799">
    <property type="entry name" value="LRR_4"/>
    <property type="match status" value="1"/>
</dbReference>
<feature type="region of interest" description="Disordered" evidence="4">
    <location>
        <begin position="292"/>
        <end position="380"/>
    </location>
</feature>
<gene>
    <name evidence="5" type="ORF">HDU87_008323</name>
</gene>
<dbReference type="InterPro" id="IPR001611">
    <property type="entry name" value="Leu-rich_rpt"/>
</dbReference>
<dbReference type="InterPro" id="IPR025875">
    <property type="entry name" value="Leu-rich_rpt_4"/>
</dbReference>
<feature type="compositionally biased region" description="Basic residues" evidence="4">
    <location>
        <begin position="363"/>
        <end position="372"/>
    </location>
</feature>
<protein>
    <recommendedName>
        <fullName evidence="7">Leucine-rich repeat and coiled-coil domain-containing protein 1</fullName>
    </recommendedName>
</protein>
<dbReference type="Gene3D" id="3.80.10.10">
    <property type="entry name" value="Ribonuclease Inhibitor"/>
    <property type="match status" value="2"/>
</dbReference>
<evidence type="ECO:0000256" key="2">
    <source>
        <dbReference type="ARBA" id="ARBA00022737"/>
    </source>
</evidence>
<evidence type="ECO:0000256" key="3">
    <source>
        <dbReference type="SAM" id="Coils"/>
    </source>
</evidence>
<dbReference type="PROSITE" id="PS51450">
    <property type="entry name" value="LRR"/>
    <property type="match status" value="3"/>
</dbReference>
<dbReference type="SMART" id="SM00365">
    <property type="entry name" value="LRR_SD22"/>
    <property type="match status" value="3"/>
</dbReference>
<feature type="compositionally biased region" description="Basic and acidic residues" evidence="4">
    <location>
        <begin position="320"/>
        <end position="330"/>
    </location>
</feature>
<organism evidence="5 6">
    <name type="scientific">Geranomyces variabilis</name>
    <dbReference type="NCBI Taxonomy" id="109894"/>
    <lineage>
        <taxon>Eukaryota</taxon>
        <taxon>Fungi</taxon>
        <taxon>Fungi incertae sedis</taxon>
        <taxon>Chytridiomycota</taxon>
        <taxon>Chytridiomycota incertae sedis</taxon>
        <taxon>Chytridiomycetes</taxon>
        <taxon>Spizellomycetales</taxon>
        <taxon>Powellomycetaceae</taxon>
        <taxon>Geranomyces</taxon>
    </lineage>
</organism>
<dbReference type="SUPFAM" id="SSF52058">
    <property type="entry name" value="L domain-like"/>
    <property type="match status" value="1"/>
</dbReference>
<keyword evidence="6" id="KW-1185">Reference proteome</keyword>
<evidence type="ECO:0008006" key="7">
    <source>
        <dbReference type="Google" id="ProtNLM"/>
    </source>
</evidence>
<comment type="caution">
    <text evidence="5">The sequence shown here is derived from an EMBL/GenBank/DDBJ whole genome shotgun (WGS) entry which is preliminary data.</text>
</comment>
<feature type="coiled-coil region" evidence="3">
    <location>
        <begin position="478"/>
        <end position="512"/>
    </location>
</feature>
<dbReference type="Proteomes" id="UP001212152">
    <property type="component" value="Unassembled WGS sequence"/>
</dbReference>
<evidence type="ECO:0000256" key="4">
    <source>
        <dbReference type="SAM" id="MobiDB-lite"/>
    </source>
</evidence>
<dbReference type="SMART" id="SM00369">
    <property type="entry name" value="LRR_TYP"/>
    <property type="match status" value="4"/>
</dbReference>
<evidence type="ECO:0000313" key="5">
    <source>
        <dbReference type="EMBL" id="KAJ3171781.1"/>
    </source>
</evidence>
<accession>A0AAD5TD36</accession>
<evidence type="ECO:0000256" key="1">
    <source>
        <dbReference type="ARBA" id="ARBA00022614"/>
    </source>
</evidence>